<feature type="coiled-coil region" evidence="1">
    <location>
        <begin position="42"/>
        <end position="125"/>
    </location>
</feature>
<keyword evidence="3" id="KW-1185">Reference proteome</keyword>
<keyword evidence="1" id="KW-0175">Coiled coil</keyword>
<dbReference type="EMBL" id="BDEV01000145">
    <property type="protein sequence ID" value="GCD64043.1"/>
    <property type="molecule type" value="Genomic_DNA"/>
</dbReference>
<accession>A0A401X8H1</accession>
<evidence type="ECO:0000313" key="2">
    <source>
        <dbReference type="EMBL" id="GCD64043.1"/>
    </source>
</evidence>
<evidence type="ECO:0000313" key="3">
    <source>
        <dbReference type="Proteomes" id="UP000287385"/>
    </source>
</evidence>
<comment type="caution">
    <text evidence="2">The sequence shown here is derived from an EMBL/GenBank/DDBJ whole genome shotgun (WGS) entry which is preliminary data.</text>
</comment>
<dbReference type="Proteomes" id="UP000287385">
    <property type="component" value="Unassembled WGS sequence"/>
</dbReference>
<proteinExistence type="predicted"/>
<name>A0A401X8H1_ACEPA</name>
<organism evidence="2 3">
    <name type="scientific">Acetobacter pasteurianus NBRC 3278</name>
    <dbReference type="NCBI Taxonomy" id="1226660"/>
    <lineage>
        <taxon>Bacteria</taxon>
        <taxon>Pseudomonadati</taxon>
        <taxon>Pseudomonadota</taxon>
        <taxon>Alphaproteobacteria</taxon>
        <taxon>Acetobacterales</taxon>
        <taxon>Acetobacteraceae</taxon>
        <taxon>Acetobacter</taxon>
    </lineage>
</organism>
<sequence length="223" mass="25249">MGDTVNSFLMGQAAADLLNSLKARFEDARNDAEIRSLMYQMRDAYERQVVALQKNIDILKGALAAEVKTRNLACDGVEKLGRRRDELKKKNSELAAMNVDLQSRNAALEEENKSLKLQLKKSLAEAVVYSSVAYAAKTVLEASPELRERTRQQYTNHISACIKKSLERIREQNGDEMFQFAAAYVNWASTNYLKDVGHDVQKLVFDTLNQNRNRSLNNTNTVK</sequence>
<reference evidence="2 3" key="1">
    <citation type="submission" date="2016-06" db="EMBL/GenBank/DDBJ databases">
        <title>Acetobacter pasteurianus NBRC 3278 whole genome sequencing project.</title>
        <authorList>
            <person name="Matsutani M."/>
            <person name="Shiwa Y."/>
            <person name="Okamoto-Kainuma A."/>
            <person name="Ishikawa M."/>
            <person name="Koizumi Y."/>
            <person name="Yoshikawa H."/>
            <person name="Yakushi T."/>
            <person name="Matsushita K."/>
        </authorList>
    </citation>
    <scope>NUCLEOTIDE SEQUENCE [LARGE SCALE GENOMIC DNA]</scope>
    <source>
        <strain evidence="2 3">NBRC 3278</strain>
    </source>
</reference>
<dbReference type="AlphaFoldDB" id="A0A401X8H1"/>
<gene>
    <name evidence="2" type="ORF">NBRC3278_3136</name>
</gene>
<dbReference type="RefSeq" id="WP_124297855.1">
    <property type="nucleotide sequence ID" value="NZ_BDEV01000145.1"/>
</dbReference>
<protein>
    <submittedName>
        <fullName evidence="2">Uncharacterized protein</fullName>
    </submittedName>
</protein>
<evidence type="ECO:0000256" key="1">
    <source>
        <dbReference type="SAM" id="Coils"/>
    </source>
</evidence>